<evidence type="ECO:0000256" key="1">
    <source>
        <dbReference type="SAM" id="Coils"/>
    </source>
</evidence>
<protein>
    <submittedName>
        <fullName evidence="3">Uncharacterized protein</fullName>
    </submittedName>
</protein>
<dbReference type="AlphaFoldDB" id="A0A7R8U9W2"/>
<dbReference type="InParanoid" id="A0A7R8U9W2"/>
<feature type="coiled-coil region" evidence="1">
    <location>
        <begin position="307"/>
        <end position="334"/>
    </location>
</feature>
<evidence type="ECO:0000313" key="3">
    <source>
        <dbReference type="EMBL" id="CAD7076836.1"/>
    </source>
</evidence>
<dbReference type="EMBL" id="LR899009">
    <property type="protein sequence ID" value="CAD7076836.1"/>
    <property type="molecule type" value="Genomic_DNA"/>
</dbReference>
<gene>
    <name evidence="3" type="ORF">HERILL_LOCUS227</name>
</gene>
<evidence type="ECO:0000313" key="4">
    <source>
        <dbReference type="Proteomes" id="UP000594454"/>
    </source>
</evidence>
<proteinExistence type="predicted"/>
<feature type="compositionally biased region" description="Low complexity" evidence="2">
    <location>
        <begin position="193"/>
        <end position="204"/>
    </location>
</feature>
<reference evidence="3 4" key="1">
    <citation type="submission" date="2020-11" db="EMBL/GenBank/DDBJ databases">
        <authorList>
            <person name="Wallbank WR R."/>
            <person name="Pardo Diaz C."/>
            <person name="Kozak K."/>
            <person name="Martin S."/>
            <person name="Jiggins C."/>
            <person name="Moest M."/>
            <person name="Warren A I."/>
            <person name="Generalovic N T."/>
            <person name="Byers J.R.P. K."/>
            <person name="Montejo-Kovacevich G."/>
            <person name="Yen C E."/>
        </authorList>
    </citation>
    <scope>NUCLEOTIDE SEQUENCE [LARGE SCALE GENOMIC DNA]</scope>
</reference>
<keyword evidence="1" id="KW-0175">Coiled coil</keyword>
<evidence type="ECO:0000256" key="2">
    <source>
        <dbReference type="SAM" id="MobiDB-lite"/>
    </source>
</evidence>
<name>A0A7R8U9W2_HERIL</name>
<dbReference type="Proteomes" id="UP000594454">
    <property type="component" value="Chromosome 1"/>
</dbReference>
<feature type="region of interest" description="Disordered" evidence="2">
    <location>
        <begin position="127"/>
        <end position="149"/>
    </location>
</feature>
<dbReference type="OrthoDB" id="7764536at2759"/>
<feature type="coiled-coil region" evidence="1">
    <location>
        <begin position="371"/>
        <end position="405"/>
    </location>
</feature>
<feature type="region of interest" description="Disordered" evidence="2">
    <location>
        <begin position="175"/>
        <end position="212"/>
    </location>
</feature>
<accession>A0A7R8U9W2</accession>
<keyword evidence="4" id="KW-1185">Reference proteome</keyword>
<organism evidence="3 4">
    <name type="scientific">Hermetia illucens</name>
    <name type="common">Black soldier fly</name>
    <dbReference type="NCBI Taxonomy" id="343691"/>
    <lineage>
        <taxon>Eukaryota</taxon>
        <taxon>Metazoa</taxon>
        <taxon>Ecdysozoa</taxon>
        <taxon>Arthropoda</taxon>
        <taxon>Hexapoda</taxon>
        <taxon>Insecta</taxon>
        <taxon>Pterygota</taxon>
        <taxon>Neoptera</taxon>
        <taxon>Endopterygota</taxon>
        <taxon>Diptera</taxon>
        <taxon>Brachycera</taxon>
        <taxon>Stratiomyomorpha</taxon>
        <taxon>Stratiomyidae</taxon>
        <taxon>Hermetiinae</taxon>
        <taxon>Hermetia</taxon>
    </lineage>
</organism>
<sequence>MWDDSVEATIEHFVDNMENSLSFSKLDSILVALKSHGIYSREAILRIFHAYVSKIRQLSALQSKAAPTCTGKIHYPRIPVRQSCLACYQHSYGGLYRNNKQDPKARQALAPQTHHTLTQLSCNLLPQSKHPPSPFARPSSREIPSQTQVVHLGQKEQQSLPFLGHSSELKQLLPLATQSSTRPSTDSSDDSRYSSCAPSPSSKSVEPFSTRRQMNKTAFSPFNDANSAEFANSIIKSLRHDVAEKLKNPCSHTPDHPETMNKASHTLYNPKERLAGGAEPGVRHVEKGRLQILLGKMADIESKINVFKEKALTANRLQEEVNQLRSALDNERQLCNAKLESAAAEFRKQIEMVGFQLEICQKERTIYEKLAKKLEYELHRSEKEKHRAKRQAENLETKINYLLGNIYVHEVNMR</sequence>